<comment type="similarity">
    <text evidence="1">Belongs to the ABC transporter superfamily.</text>
</comment>
<dbReference type="Proteomes" id="UP000008914">
    <property type="component" value="Chromosome"/>
</dbReference>
<dbReference type="GO" id="GO:0016887">
    <property type="term" value="F:ATP hydrolysis activity"/>
    <property type="evidence" value="ECO:0007669"/>
    <property type="project" value="InterPro"/>
</dbReference>
<keyword evidence="8" id="KW-1185">Reference proteome</keyword>
<keyword evidence="4 7" id="KW-0067">ATP-binding</keyword>
<dbReference type="AlphaFoldDB" id="E6SCM5"/>
<evidence type="ECO:0000256" key="5">
    <source>
        <dbReference type="ARBA" id="ARBA00022970"/>
    </source>
</evidence>
<dbReference type="SMART" id="SM00382">
    <property type="entry name" value="AAA"/>
    <property type="match status" value="1"/>
</dbReference>
<accession>E6SCM5</accession>
<dbReference type="GO" id="GO:0015807">
    <property type="term" value="P:L-amino acid transport"/>
    <property type="evidence" value="ECO:0007669"/>
    <property type="project" value="TreeGrafter"/>
</dbReference>
<protein>
    <submittedName>
        <fullName evidence="7">Amino acid/amide ABC transporter ATP-binding protein 2, HAAT family</fullName>
    </submittedName>
</protein>
<evidence type="ECO:0000256" key="3">
    <source>
        <dbReference type="ARBA" id="ARBA00022741"/>
    </source>
</evidence>
<dbReference type="KEGG" id="ica:Intca_3144"/>
<dbReference type="HOGENOM" id="CLU_000604_1_2_11"/>
<dbReference type="STRING" id="710696.Intca_3144"/>
<keyword evidence="5" id="KW-0029">Amino-acid transport</keyword>
<name>E6SCM5_INTC7</name>
<evidence type="ECO:0000256" key="1">
    <source>
        <dbReference type="ARBA" id="ARBA00005417"/>
    </source>
</evidence>
<dbReference type="InterPro" id="IPR027417">
    <property type="entry name" value="P-loop_NTPase"/>
</dbReference>
<dbReference type="GO" id="GO:0005524">
    <property type="term" value="F:ATP binding"/>
    <property type="evidence" value="ECO:0007669"/>
    <property type="project" value="UniProtKB-KW"/>
</dbReference>
<sequence>MWLKITDLKAGYGGKEVLHGIDLDVAEGEIVALIGPNGAGKSTTLRTVTGLTAASTGSVTFRGEDITSRSTGWLVKRGLVLCPEARELFPGMTVLENLRLGSYAVRIASQEYDRRLEHVYEMFPKLADRQNQLAGSLSGGEQQMLAIGRALMSEPQLLLLDEPSLGLAPMLVTQMFELITTINARGVSVLLVEQNAVASLDIAHRGYVIEAGRIVGHDDAKKLATDPRVREAYLGGV</sequence>
<evidence type="ECO:0000256" key="4">
    <source>
        <dbReference type="ARBA" id="ARBA00022840"/>
    </source>
</evidence>
<dbReference type="OrthoDB" id="9805514at2"/>
<gene>
    <name evidence="7" type="ordered locus">Intca_3144</name>
</gene>
<dbReference type="PANTHER" id="PTHR43820:SF4">
    <property type="entry name" value="HIGH-AFFINITY BRANCHED-CHAIN AMINO ACID TRANSPORT ATP-BINDING PROTEIN LIVF"/>
    <property type="match status" value="1"/>
</dbReference>
<dbReference type="InterPro" id="IPR017871">
    <property type="entry name" value="ABC_transporter-like_CS"/>
</dbReference>
<keyword evidence="2" id="KW-0813">Transport</keyword>
<dbReference type="Gene3D" id="3.40.50.300">
    <property type="entry name" value="P-loop containing nucleotide triphosphate hydrolases"/>
    <property type="match status" value="1"/>
</dbReference>
<organism evidence="7 8">
    <name type="scientific">Intrasporangium calvum (strain ATCC 23552 / DSM 43043 / JCM 3097 / NBRC 12989 / NCIMB 10167 / NRRL B-3866 / 7 KIP)</name>
    <dbReference type="NCBI Taxonomy" id="710696"/>
    <lineage>
        <taxon>Bacteria</taxon>
        <taxon>Bacillati</taxon>
        <taxon>Actinomycetota</taxon>
        <taxon>Actinomycetes</taxon>
        <taxon>Micrococcales</taxon>
        <taxon>Intrasporangiaceae</taxon>
        <taxon>Intrasporangium</taxon>
    </lineage>
</organism>
<dbReference type="Pfam" id="PF00005">
    <property type="entry name" value="ABC_tran"/>
    <property type="match status" value="1"/>
</dbReference>
<dbReference type="CDD" id="cd03224">
    <property type="entry name" value="ABC_TM1139_LivF_branched"/>
    <property type="match status" value="1"/>
</dbReference>
<dbReference type="EMBL" id="CP002343">
    <property type="protein sequence ID" value="ADU49629.1"/>
    <property type="molecule type" value="Genomic_DNA"/>
</dbReference>
<dbReference type="InterPro" id="IPR003439">
    <property type="entry name" value="ABC_transporter-like_ATP-bd"/>
</dbReference>
<keyword evidence="3" id="KW-0547">Nucleotide-binding</keyword>
<proteinExistence type="inferred from homology"/>
<dbReference type="eggNOG" id="COG0410">
    <property type="taxonomic scope" value="Bacteria"/>
</dbReference>
<feature type="domain" description="ABC transporter" evidence="6">
    <location>
        <begin position="3"/>
        <end position="236"/>
    </location>
</feature>
<dbReference type="PROSITE" id="PS00211">
    <property type="entry name" value="ABC_TRANSPORTER_1"/>
    <property type="match status" value="1"/>
</dbReference>
<dbReference type="InterPro" id="IPR003593">
    <property type="entry name" value="AAA+_ATPase"/>
</dbReference>
<dbReference type="GO" id="GO:0015658">
    <property type="term" value="F:branched-chain amino acid transmembrane transporter activity"/>
    <property type="evidence" value="ECO:0007669"/>
    <property type="project" value="TreeGrafter"/>
</dbReference>
<dbReference type="InterPro" id="IPR052156">
    <property type="entry name" value="BCAA_Transport_ATP-bd_LivF"/>
</dbReference>
<dbReference type="PROSITE" id="PS50893">
    <property type="entry name" value="ABC_TRANSPORTER_2"/>
    <property type="match status" value="1"/>
</dbReference>
<evidence type="ECO:0000313" key="7">
    <source>
        <dbReference type="EMBL" id="ADU49629.1"/>
    </source>
</evidence>
<dbReference type="PANTHER" id="PTHR43820">
    <property type="entry name" value="HIGH-AFFINITY BRANCHED-CHAIN AMINO ACID TRANSPORT ATP-BINDING PROTEIN LIVF"/>
    <property type="match status" value="1"/>
</dbReference>
<evidence type="ECO:0000313" key="8">
    <source>
        <dbReference type="Proteomes" id="UP000008914"/>
    </source>
</evidence>
<evidence type="ECO:0000259" key="6">
    <source>
        <dbReference type="PROSITE" id="PS50893"/>
    </source>
</evidence>
<reference evidence="7 8" key="1">
    <citation type="journal article" date="2010" name="Stand. Genomic Sci.">
        <title>Complete genome sequence of Intrasporangium calvum type strain (7 KIP).</title>
        <authorList>
            <person name="Del Rio T.G."/>
            <person name="Chertkov O."/>
            <person name="Yasawong M."/>
            <person name="Lucas S."/>
            <person name="Deshpande S."/>
            <person name="Cheng J.F."/>
            <person name="Detter C."/>
            <person name="Tapia R."/>
            <person name="Han C."/>
            <person name="Goodwin L."/>
            <person name="Pitluck S."/>
            <person name="Liolios K."/>
            <person name="Ivanova N."/>
            <person name="Mavromatis K."/>
            <person name="Pati A."/>
            <person name="Chen A."/>
            <person name="Palaniappan K."/>
            <person name="Land M."/>
            <person name="Hauser L."/>
            <person name="Chang Y.J."/>
            <person name="Jeffries C.D."/>
            <person name="Rohde M."/>
            <person name="Pukall R."/>
            <person name="Sikorski J."/>
            <person name="Goker M."/>
            <person name="Woyke T."/>
            <person name="Bristow J."/>
            <person name="Eisen J.A."/>
            <person name="Markowitz V."/>
            <person name="Hugenholtz P."/>
            <person name="Kyrpides N.C."/>
            <person name="Klenk H.P."/>
            <person name="Lapidus A."/>
        </authorList>
    </citation>
    <scope>NUCLEOTIDE SEQUENCE [LARGE SCALE GENOMIC DNA]</scope>
    <source>
        <strain evidence="8">ATCC 23552 / DSM 43043 / JCM 3097 / NBRC 12989 / 7 KIP</strain>
    </source>
</reference>
<evidence type="ECO:0000256" key="2">
    <source>
        <dbReference type="ARBA" id="ARBA00022448"/>
    </source>
</evidence>
<dbReference type="SUPFAM" id="SSF52540">
    <property type="entry name" value="P-loop containing nucleoside triphosphate hydrolases"/>
    <property type="match status" value="1"/>
</dbReference>
<dbReference type="RefSeq" id="WP_013493941.1">
    <property type="nucleotide sequence ID" value="NC_014830.1"/>
</dbReference>